<dbReference type="PANTHER" id="PTHR30411">
    <property type="entry name" value="CYTOPLASMIC PROTEIN"/>
    <property type="match status" value="1"/>
</dbReference>
<dbReference type="AlphaFoldDB" id="A0A6I8MGP0"/>
<dbReference type="Gene3D" id="3.90.960.10">
    <property type="entry name" value="YbaK/aminoacyl-tRNA synthetase-associated domain"/>
    <property type="match status" value="1"/>
</dbReference>
<proteinExistence type="inferred from homology"/>
<dbReference type="InterPro" id="IPR007214">
    <property type="entry name" value="YbaK/aa-tRNA-synth-assoc-dom"/>
</dbReference>
<dbReference type="Proteomes" id="UP000423525">
    <property type="component" value="Chromosome"/>
</dbReference>
<reference evidence="6 9" key="2">
    <citation type="submission" date="2023-03" db="EMBL/GenBank/DDBJ databases">
        <title>Whole genome sequence of the first Corynebacterium rouxii strains isolated in Brazil: a recent member of Corynebacterium diphtheriae complex.</title>
        <authorList>
            <person name="Vieira V."/>
            <person name="Ramos J.N."/>
            <person name="Araujo M.R.B."/>
            <person name="Baio P.V."/>
            <person name="Sant'Anna L.O."/>
            <person name="Veras J.F.C."/>
            <person name="Vieira E.M.D."/>
            <person name="Sousa M.A.B."/>
            <person name="Camargo C.H."/>
            <person name="Sacchi C.T."/>
            <person name="Campos K.R."/>
            <person name="Santos M.B.N."/>
            <person name="Bokermann S."/>
            <person name="Alvim L.B."/>
            <person name="Santos L.S."/>
            <person name="Mattos-Guaraldi A.L."/>
        </authorList>
    </citation>
    <scope>NUCLEOTIDE SEQUENCE [LARGE SCALE GENOMIC DNA]</scope>
    <source>
        <strain evidence="6 9">70862</strain>
    </source>
</reference>
<comment type="similarity">
    <text evidence="1 4">Belongs to the prolyl-tRNA editing family. YbaK/EbsC subfamily.</text>
</comment>
<evidence type="ECO:0000256" key="1">
    <source>
        <dbReference type="ARBA" id="ARBA00009798"/>
    </source>
</evidence>
<dbReference type="SUPFAM" id="SSF55826">
    <property type="entry name" value="YbaK/ProRS associated domain"/>
    <property type="match status" value="1"/>
</dbReference>
<evidence type="ECO:0000313" key="9">
    <source>
        <dbReference type="Proteomes" id="UP001265983"/>
    </source>
</evidence>
<dbReference type="PANTHER" id="PTHR30411:SF0">
    <property type="entry name" value="CYS-TRNA(PRO)_CYS-TRNA(CYS) DEACYLASE YBAK"/>
    <property type="match status" value="1"/>
</dbReference>
<dbReference type="GO" id="GO:0002161">
    <property type="term" value="F:aminoacyl-tRNA deacylase activity"/>
    <property type="evidence" value="ECO:0007669"/>
    <property type="project" value="InterPro"/>
</dbReference>
<dbReference type="EC" id="4.2.-.-" evidence="4"/>
<name>A0A6I8MGP0_9CORY</name>
<keyword evidence="3 4" id="KW-0456">Lyase</keyword>
<dbReference type="Pfam" id="PF04073">
    <property type="entry name" value="tRNA_edit"/>
    <property type="match status" value="1"/>
</dbReference>
<dbReference type="GO" id="GO:0016829">
    <property type="term" value="F:lyase activity"/>
    <property type="evidence" value="ECO:0007669"/>
    <property type="project" value="UniProtKB-KW"/>
</dbReference>
<evidence type="ECO:0000256" key="2">
    <source>
        <dbReference type="ARBA" id="ARBA00022917"/>
    </source>
</evidence>
<reference evidence="7 8" key="1">
    <citation type="submission" date="2019-11" db="EMBL/GenBank/DDBJ databases">
        <authorList>
            <person name="Brisse S."/>
        </authorList>
    </citation>
    <scope>NUCLEOTIDE SEQUENCE [LARGE SCALE GENOMIC DNA]</scope>
    <source>
        <strain evidence="7">FRC0190</strain>
    </source>
</reference>
<dbReference type="RefSeq" id="WP_155871961.1">
    <property type="nucleotide sequence ID" value="NZ_CP168248.1"/>
</dbReference>
<keyword evidence="9" id="KW-1185">Reference proteome</keyword>
<dbReference type="EMBL" id="LR738855">
    <property type="protein sequence ID" value="VZH84702.1"/>
    <property type="molecule type" value="Genomic_DNA"/>
</dbReference>
<evidence type="ECO:0000256" key="4">
    <source>
        <dbReference type="PIRNR" id="PIRNR006181"/>
    </source>
</evidence>
<dbReference type="InterPro" id="IPR036754">
    <property type="entry name" value="YbaK/aa-tRNA-synt-asso_dom_sf"/>
</dbReference>
<dbReference type="CDD" id="cd00002">
    <property type="entry name" value="YbaK_deacylase"/>
    <property type="match status" value="1"/>
</dbReference>
<protein>
    <recommendedName>
        <fullName evidence="4">Cys-tRNA(Pro)/Cys-tRNA(Cys) deacylase</fullName>
        <ecNumber evidence="4">4.2.-.-</ecNumber>
    </recommendedName>
</protein>
<dbReference type="PIRSF" id="PIRSF006181">
    <property type="entry name" value="EbsC_YbaK"/>
    <property type="match status" value="1"/>
</dbReference>
<dbReference type="EMBL" id="JARUHM010000008">
    <property type="protein sequence ID" value="MDT9410552.1"/>
    <property type="molecule type" value="Genomic_DNA"/>
</dbReference>
<sequence>MSKKKPSGATPALAVLEAAGIKHSVSTFEGGTDHFGDAAAAALDVDSDRIFKTLVIDLTAGKGPKRQLAVACIPVTSKLSLKKAAAALGASKATMADQHDAAKSSGYIPGGISPIGQKHPLPTVVDETAILFDTIFVSGGKRGLDVELSGEDLIGVVNGSFADLQAE</sequence>
<evidence type="ECO:0000313" key="8">
    <source>
        <dbReference type="Proteomes" id="UP000423525"/>
    </source>
</evidence>
<organism evidence="7 8">
    <name type="scientific">Corynebacterium rouxii</name>
    <dbReference type="NCBI Taxonomy" id="2719119"/>
    <lineage>
        <taxon>Bacteria</taxon>
        <taxon>Bacillati</taxon>
        <taxon>Actinomycetota</taxon>
        <taxon>Actinomycetes</taxon>
        <taxon>Mycobacteriales</taxon>
        <taxon>Corynebacteriaceae</taxon>
        <taxon>Corynebacterium</taxon>
    </lineage>
</organism>
<evidence type="ECO:0000313" key="6">
    <source>
        <dbReference type="EMBL" id="MDT9410552.1"/>
    </source>
</evidence>
<dbReference type="InterPro" id="IPR004369">
    <property type="entry name" value="Prolyl-tRNA_editing_YbaK/EbsC"/>
</dbReference>
<dbReference type="GO" id="GO:0006412">
    <property type="term" value="P:translation"/>
    <property type="evidence" value="ECO:0007669"/>
    <property type="project" value="UniProtKB-KW"/>
</dbReference>
<dbReference type="NCBIfam" id="TIGR00011">
    <property type="entry name" value="YbaK_EbsC"/>
    <property type="match status" value="1"/>
</dbReference>
<evidence type="ECO:0000313" key="7">
    <source>
        <dbReference type="EMBL" id="VZH84702.1"/>
    </source>
</evidence>
<dbReference type="KEGG" id="crf:FRC0190_00707"/>
<evidence type="ECO:0000259" key="5">
    <source>
        <dbReference type="Pfam" id="PF04073"/>
    </source>
</evidence>
<accession>A0A6I8MGP0</accession>
<keyword evidence="2 4" id="KW-0648">Protein biosynthesis</keyword>
<feature type="domain" description="YbaK/aminoacyl-tRNA synthetase-associated" evidence="5">
    <location>
        <begin position="38"/>
        <end position="154"/>
    </location>
</feature>
<evidence type="ECO:0000256" key="3">
    <source>
        <dbReference type="ARBA" id="ARBA00023239"/>
    </source>
</evidence>
<dbReference type="Proteomes" id="UP001265983">
    <property type="component" value="Unassembled WGS sequence"/>
</dbReference>
<gene>
    <name evidence="6" type="primary">ybaK</name>
    <name evidence="7" type="ORF">FRC0190_00707</name>
    <name evidence="6" type="ORF">P8T80_04010</name>
</gene>